<evidence type="ECO:0000313" key="9">
    <source>
        <dbReference type="EMBL" id="KAL0840868.1"/>
    </source>
</evidence>
<dbReference type="Pfam" id="PF04083">
    <property type="entry name" value="Abhydro_lipase"/>
    <property type="match status" value="1"/>
</dbReference>
<evidence type="ECO:0000256" key="4">
    <source>
        <dbReference type="ARBA" id="ARBA00022963"/>
    </source>
</evidence>
<feature type="chain" id="PRO_5044876305" description="Partial AB-hydrolase lipase domain-containing protein" evidence="7">
    <location>
        <begin position="25"/>
        <end position="495"/>
    </location>
</feature>
<evidence type="ECO:0000259" key="8">
    <source>
        <dbReference type="Pfam" id="PF04083"/>
    </source>
</evidence>
<keyword evidence="2 7" id="KW-0732">Signal</keyword>
<gene>
    <name evidence="9" type="ORF">ABMA28_014672</name>
</gene>
<dbReference type="SUPFAM" id="SSF53474">
    <property type="entry name" value="alpha/beta-Hydrolases"/>
    <property type="match status" value="1"/>
</dbReference>
<evidence type="ECO:0000313" key="10">
    <source>
        <dbReference type="Proteomes" id="UP001549921"/>
    </source>
</evidence>
<dbReference type="AlphaFoldDB" id="A0ABD0TDD4"/>
<dbReference type="GO" id="GO:0016787">
    <property type="term" value="F:hydrolase activity"/>
    <property type="evidence" value="ECO:0007669"/>
    <property type="project" value="UniProtKB-KW"/>
</dbReference>
<evidence type="ECO:0000256" key="3">
    <source>
        <dbReference type="ARBA" id="ARBA00022801"/>
    </source>
</evidence>
<dbReference type="Proteomes" id="UP001549921">
    <property type="component" value="Unassembled WGS sequence"/>
</dbReference>
<keyword evidence="6" id="KW-0325">Glycoprotein</keyword>
<evidence type="ECO:0000256" key="7">
    <source>
        <dbReference type="SAM" id="SignalP"/>
    </source>
</evidence>
<keyword evidence="3" id="KW-0378">Hydrolase</keyword>
<dbReference type="Gene3D" id="3.40.50.1820">
    <property type="entry name" value="alpha/beta hydrolase"/>
    <property type="match status" value="1"/>
</dbReference>
<keyword evidence="5" id="KW-0443">Lipid metabolism</keyword>
<dbReference type="FunFam" id="3.40.50.1820:FF:000057">
    <property type="entry name" value="Lipase"/>
    <property type="match status" value="1"/>
</dbReference>
<dbReference type="InterPro" id="IPR029058">
    <property type="entry name" value="AB_hydrolase_fold"/>
</dbReference>
<dbReference type="GO" id="GO:0016042">
    <property type="term" value="P:lipid catabolic process"/>
    <property type="evidence" value="ECO:0007669"/>
    <property type="project" value="UniProtKB-KW"/>
</dbReference>
<organism evidence="9 10">
    <name type="scientific">Loxostege sticticalis</name>
    <name type="common">Beet webworm moth</name>
    <dbReference type="NCBI Taxonomy" id="481309"/>
    <lineage>
        <taxon>Eukaryota</taxon>
        <taxon>Metazoa</taxon>
        <taxon>Ecdysozoa</taxon>
        <taxon>Arthropoda</taxon>
        <taxon>Hexapoda</taxon>
        <taxon>Insecta</taxon>
        <taxon>Pterygota</taxon>
        <taxon>Neoptera</taxon>
        <taxon>Endopterygota</taxon>
        <taxon>Lepidoptera</taxon>
        <taxon>Glossata</taxon>
        <taxon>Ditrysia</taxon>
        <taxon>Pyraloidea</taxon>
        <taxon>Crambidae</taxon>
        <taxon>Pyraustinae</taxon>
        <taxon>Loxostege</taxon>
    </lineage>
</organism>
<keyword evidence="4" id="KW-0442">Lipid degradation</keyword>
<evidence type="ECO:0000256" key="5">
    <source>
        <dbReference type="ARBA" id="ARBA00023098"/>
    </source>
</evidence>
<dbReference type="EMBL" id="JBEDNZ010000006">
    <property type="protein sequence ID" value="KAL0840868.1"/>
    <property type="molecule type" value="Genomic_DNA"/>
</dbReference>
<protein>
    <recommendedName>
        <fullName evidence="8">Partial AB-hydrolase lipase domain-containing protein</fullName>
    </recommendedName>
</protein>
<feature type="domain" description="Partial AB-hydrolase lipase" evidence="8">
    <location>
        <begin position="120"/>
        <end position="178"/>
    </location>
</feature>
<evidence type="ECO:0000256" key="6">
    <source>
        <dbReference type="ARBA" id="ARBA00023180"/>
    </source>
</evidence>
<name>A0ABD0TDD4_LOXSC</name>
<dbReference type="PANTHER" id="PTHR11005">
    <property type="entry name" value="LYSOSOMAL ACID LIPASE-RELATED"/>
    <property type="match status" value="1"/>
</dbReference>
<dbReference type="InterPro" id="IPR006693">
    <property type="entry name" value="AB_hydrolase_lipase"/>
</dbReference>
<evidence type="ECO:0000256" key="1">
    <source>
        <dbReference type="ARBA" id="ARBA00010701"/>
    </source>
</evidence>
<sequence length="495" mass="57003">MSKIRLFLNIVLITSLFIPNKGYALGDFFQEQLDMVNAVIKDQFQRVEEAVNTKYDEAVKVQTKVKDYIEEQQKKISDDVNNYVDKVKENGRYLIDTWSFMPTDDPASRLENPDLVLSVPSIITRNGYNCETHTVLSEGFLLNVHRIPRSKHGREIPKKTVLLQHGLFASSADWILNGPEKSLGYVLADAGYDVWMTNIRGNKYSKEHAWLKENTKEYWNFSWNEVALFDIPAVIDYIRKVKGEDAKIAYIGHSMGTTILFTMLSLRPEYNEKLSVGLALAPEVFISNMKSPIKSLASVTSHIAHTEMVYGAHEFLPKKSFLGQMNKMCEAQQMDSYVCDNVIFYICGADDEQFNRTLLPFFLSNLGTGTSWKTALHMSQLVMSEKFQQFDYGYADRNQRIYGSDTPPEYDLSKVTLNVTLFWAQNDLLSNEKDVMKLHEKLPSSTLYLVPFPKFNHIDYLWAKDAPRLVNDKVLEILDEAMKPKVRDLFFPFRF</sequence>
<reference evidence="9 10" key="1">
    <citation type="submission" date="2024-06" db="EMBL/GenBank/DDBJ databases">
        <title>A chromosome-level genome assembly of beet webworm, Loxostege sticticalis.</title>
        <authorList>
            <person name="Zhang Y."/>
        </authorList>
    </citation>
    <scope>NUCLEOTIDE SEQUENCE [LARGE SCALE GENOMIC DNA]</scope>
    <source>
        <strain evidence="9">AQ028</strain>
        <tissue evidence="9">Male pupae</tissue>
    </source>
</reference>
<comment type="caution">
    <text evidence="9">The sequence shown here is derived from an EMBL/GenBank/DDBJ whole genome shotgun (WGS) entry which is preliminary data.</text>
</comment>
<comment type="similarity">
    <text evidence="1">Belongs to the AB hydrolase superfamily. Lipase family.</text>
</comment>
<feature type="signal peptide" evidence="7">
    <location>
        <begin position="1"/>
        <end position="24"/>
    </location>
</feature>
<proteinExistence type="inferred from homology"/>
<accession>A0ABD0TDD4</accession>
<evidence type="ECO:0000256" key="2">
    <source>
        <dbReference type="ARBA" id="ARBA00022729"/>
    </source>
</evidence>